<protein>
    <submittedName>
        <fullName evidence="7">Retinoic acid anabolism</fullName>
    </submittedName>
</protein>
<keyword evidence="2 5" id="KW-0560">Oxidoreductase</keyword>
<dbReference type="GO" id="GO:0016620">
    <property type="term" value="F:oxidoreductase activity, acting on the aldehyde or oxo group of donors, NAD or NADP as acceptor"/>
    <property type="evidence" value="ECO:0007669"/>
    <property type="project" value="InterPro"/>
</dbReference>
<dbReference type="InterPro" id="IPR016162">
    <property type="entry name" value="Ald_DH_N"/>
</dbReference>
<dbReference type="SUPFAM" id="SSF53720">
    <property type="entry name" value="ALDH-like"/>
    <property type="match status" value="1"/>
</dbReference>
<dbReference type="Pfam" id="PF00171">
    <property type="entry name" value="Aldedh"/>
    <property type="match status" value="1"/>
</dbReference>
<dbReference type="AlphaFoldDB" id="A0A6B9KM72"/>
<dbReference type="Gene3D" id="3.40.309.10">
    <property type="entry name" value="Aldehyde Dehydrogenase, Chain A, domain 2"/>
    <property type="match status" value="1"/>
</dbReference>
<comment type="similarity">
    <text evidence="1 5">Belongs to the aldehyde dehydrogenase family.</text>
</comment>
<dbReference type="PANTHER" id="PTHR43720:SF2">
    <property type="entry name" value="2-AMINOMUCONIC SEMIALDEHYDE DEHYDROGENASE"/>
    <property type="match status" value="1"/>
</dbReference>
<dbReference type="InterPro" id="IPR015590">
    <property type="entry name" value="Aldehyde_DH_dom"/>
</dbReference>
<evidence type="ECO:0000256" key="2">
    <source>
        <dbReference type="ARBA" id="ARBA00023002"/>
    </source>
</evidence>
<evidence type="ECO:0000256" key="1">
    <source>
        <dbReference type="ARBA" id="ARBA00009986"/>
    </source>
</evidence>
<evidence type="ECO:0000256" key="3">
    <source>
        <dbReference type="ARBA" id="ARBA00023027"/>
    </source>
</evidence>
<proteinExistence type="evidence at transcript level"/>
<dbReference type="InterPro" id="IPR029510">
    <property type="entry name" value="Ald_DH_CS_GLU"/>
</dbReference>
<dbReference type="Gene3D" id="3.40.605.10">
    <property type="entry name" value="Aldehyde Dehydrogenase, Chain A, domain 1"/>
    <property type="match status" value="1"/>
</dbReference>
<dbReference type="PROSITE" id="PS00687">
    <property type="entry name" value="ALDEHYDE_DEHYDR_GLU"/>
    <property type="match status" value="1"/>
</dbReference>
<evidence type="ECO:0000256" key="5">
    <source>
        <dbReference type="RuleBase" id="RU003345"/>
    </source>
</evidence>
<dbReference type="FunFam" id="3.40.605.10:FF:000001">
    <property type="entry name" value="Aldehyde dehydrogenase 1"/>
    <property type="match status" value="1"/>
</dbReference>
<dbReference type="InterPro" id="IPR016163">
    <property type="entry name" value="Ald_DH_C"/>
</dbReference>
<name>A0A6B9KM72_HOLGL</name>
<dbReference type="InterPro" id="IPR016161">
    <property type="entry name" value="Ald_DH/histidinol_DH"/>
</dbReference>
<evidence type="ECO:0000256" key="4">
    <source>
        <dbReference type="PROSITE-ProRule" id="PRU10007"/>
    </source>
</evidence>
<accession>A0A6B9KM72</accession>
<reference evidence="7" key="1">
    <citation type="journal article" date="2019" name="Biomolecules">
        <title>Retinoic Acid Signaling Is Associated with Cell Proliferation, Muscle Cell Dedifferentiation, and Overall Rudiment Size during Intestinal Regeneration in the Sea Cucumber, Holothuria glaberrima.</title>
        <authorList>
            <person name="Viera-Vera J."/>
            <person name="Garcia-Arraras J.E."/>
        </authorList>
    </citation>
    <scope>NUCLEOTIDE SEQUENCE</scope>
</reference>
<evidence type="ECO:0000259" key="6">
    <source>
        <dbReference type="Pfam" id="PF00171"/>
    </source>
</evidence>
<keyword evidence="3" id="KW-0520">NAD</keyword>
<feature type="domain" description="Aldehyde dehydrogenase" evidence="6">
    <location>
        <begin position="30"/>
        <end position="370"/>
    </location>
</feature>
<sequence>MDNTYHQNLAKKRKIMAKQIQNFINGKFVEHHSHLDSYNPGTGEVWAKVPDSGKNEVDLAVQAAKQAFPSWSALSPEARAQYMLKIADILESRLTEFAEMESKDQGKTVGFAKAVDIPRAVYNFRFFATAIQHKLNESTVQSKFGVVNYTVKSPIGVAGLISPWNLPLYLLTFKIAPCIGAGNTCICKPSEMTSVTAAMLCEVFNEAGLPPGVVNMVFGYGHKVGQEIVDHPEIPVISFTGGTVTGKKIMASAAANFKKLSLELGGKNPAIIFNDADLEQCIPTTVRSSFSNQGEVCLSTSRIFVQEDLYPKFLELFVDATRKLKVGPPTESTTNVGALISKEHLAKVKGYVKIAQEEGGKIECGEGSSDENVPLPAAYENVSMGKMLPVFVRDCGGAVREDS</sequence>
<organism evidence="7">
    <name type="scientific">Holothuria glaberrima</name>
    <name type="common">Brown rock sea cucumber</name>
    <dbReference type="NCBI Taxonomy" id="31192"/>
    <lineage>
        <taxon>Eukaryota</taxon>
        <taxon>Metazoa</taxon>
        <taxon>Echinodermata</taxon>
        <taxon>Eleutherozoa</taxon>
        <taxon>Echinozoa</taxon>
        <taxon>Holothuroidea</taxon>
        <taxon>Aspidochirotacea</taxon>
        <taxon>Aspidochirotida</taxon>
        <taxon>Holothuriidae</taxon>
        <taxon>Holothuria</taxon>
    </lineage>
</organism>
<feature type="active site" evidence="4">
    <location>
        <position position="263"/>
    </location>
</feature>
<dbReference type="EMBL" id="MN124284">
    <property type="protein sequence ID" value="QHA94762.1"/>
    <property type="molecule type" value="mRNA"/>
</dbReference>
<dbReference type="PANTHER" id="PTHR43720">
    <property type="entry name" value="2-AMINOMUCONIC SEMIALDEHYDE DEHYDROGENASE"/>
    <property type="match status" value="1"/>
</dbReference>
<evidence type="ECO:0000313" key="7">
    <source>
        <dbReference type="EMBL" id="QHA94762.1"/>
    </source>
</evidence>